<dbReference type="AlphaFoldDB" id="A0A6C0J8R3"/>
<accession>A0A6C0J8R3</accession>
<evidence type="ECO:0000256" key="1">
    <source>
        <dbReference type="SAM" id="Phobius"/>
    </source>
</evidence>
<name>A0A6C0J8R3_9ZZZZ</name>
<evidence type="ECO:0000313" key="2">
    <source>
        <dbReference type="EMBL" id="QHU01653.1"/>
    </source>
</evidence>
<feature type="transmembrane region" description="Helical" evidence="1">
    <location>
        <begin position="7"/>
        <end position="24"/>
    </location>
</feature>
<protein>
    <recommendedName>
        <fullName evidence="3">DUF3147 family protein</fullName>
    </recommendedName>
</protein>
<feature type="transmembrane region" description="Helical" evidence="1">
    <location>
        <begin position="62"/>
        <end position="85"/>
    </location>
</feature>
<organism evidence="2">
    <name type="scientific">viral metagenome</name>
    <dbReference type="NCBI Taxonomy" id="1070528"/>
    <lineage>
        <taxon>unclassified sequences</taxon>
        <taxon>metagenomes</taxon>
        <taxon>organismal metagenomes</taxon>
    </lineage>
</organism>
<keyword evidence="1" id="KW-0472">Membrane</keyword>
<feature type="transmembrane region" description="Helical" evidence="1">
    <location>
        <begin position="91"/>
        <end position="112"/>
    </location>
</feature>
<dbReference type="EMBL" id="MN740346">
    <property type="protein sequence ID" value="QHU01653.1"/>
    <property type="molecule type" value="Genomic_DNA"/>
</dbReference>
<reference evidence="2" key="1">
    <citation type="journal article" date="2020" name="Nature">
        <title>Giant virus diversity and host interactions through global metagenomics.</title>
        <authorList>
            <person name="Schulz F."/>
            <person name="Roux S."/>
            <person name="Paez-Espino D."/>
            <person name="Jungbluth S."/>
            <person name="Walsh D.A."/>
            <person name="Denef V.J."/>
            <person name="McMahon K.D."/>
            <person name="Konstantinidis K.T."/>
            <person name="Eloe-Fadrosh E.A."/>
            <person name="Kyrpides N.C."/>
            <person name="Woyke T."/>
        </authorList>
    </citation>
    <scope>NUCLEOTIDE SEQUENCE</scope>
    <source>
        <strain evidence="2">GVMAG-M-3300025874-2</strain>
    </source>
</reference>
<keyword evidence="1" id="KW-1133">Transmembrane helix</keyword>
<keyword evidence="1" id="KW-0812">Transmembrane</keyword>
<proteinExistence type="predicted"/>
<sequence>MKILGLIENFILGGLVTVITSYIGTYFSPLAASIFWVYPFTLLPTIFYMRKNGKDNTFISTFLLKTTFALIILFLVTLTLSKLFLHFGDNIIFVLLTSLGVWFMLGLIYYYLVNVLGLKKYF</sequence>
<evidence type="ECO:0008006" key="3">
    <source>
        <dbReference type="Google" id="ProtNLM"/>
    </source>
</evidence>
<feature type="transmembrane region" description="Helical" evidence="1">
    <location>
        <begin position="30"/>
        <end position="50"/>
    </location>
</feature>